<dbReference type="AlphaFoldDB" id="A0A6V8MGJ5"/>
<proteinExistence type="predicted"/>
<evidence type="ECO:0000313" key="3">
    <source>
        <dbReference type="EMBL" id="GFO59108.1"/>
    </source>
</evidence>
<name>A0A6V8MGJ5_9BACT</name>
<dbReference type="Gene3D" id="3.30.420.10">
    <property type="entry name" value="Ribonuclease H-like superfamily/Ribonuclease H"/>
    <property type="match status" value="1"/>
</dbReference>
<dbReference type="GO" id="GO:0003676">
    <property type="term" value="F:nucleic acid binding"/>
    <property type="evidence" value="ECO:0007669"/>
    <property type="project" value="InterPro"/>
</dbReference>
<feature type="region of interest" description="Disordered" evidence="1">
    <location>
        <begin position="524"/>
        <end position="552"/>
    </location>
</feature>
<reference evidence="4" key="1">
    <citation type="submission" date="2020-06" db="EMBL/GenBank/DDBJ databases">
        <title>Draft genomic sequence of Geomonas sp. Red330.</title>
        <authorList>
            <person name="Itoh H."/>
            <person name="Zhenxing X."/>
            <person name="Ushijima N."/>
            <person name="Masuda Y."/>
            <person name="Shiratori Y."/>
            <person name="Senoo K."/>
        </authorList>
    </citation>
    <scope>NUCLEOTIDE SEQUENCE [LARGE SCALE GENOMIC DNA]</scope>
    <source>
        <strain evidence="4">Red330</strain>
    </source>
</reference>
<dbReference type="InterPro" id="IPR001584">
    <property type="entry name" value="Integrase_cat-core"/>
</dbReference>
<dbReference type="InterPro" id="IPR012337">
    <property type="entry name" value="RNaseH-like_sf"/>
</dbReference>
<dbReference type="SUPFAM" id="SSF53098">
    <property type="entry name" value="Ribonuclease H-like"/>
    <property type="match status" value="1"/>
</dbReference>
<dbReference type="GO" id="GO:0015074">
    <property type="term" value="P:DNA integration"/>
    <property type="evidence" value="ECO:0007669"/>
    <property type="project" value="InterPro"/>
</dbReference>
<dbReference type="EMBL" id="BLXX01000003">
    <property type="protein sequence ID" value="GFO59108.1"/>
    <property type="molecule type" value="Genomic_DNA"/>
</dbReference>
<dbReference type="InterPro" id="IPR015378">
    <property type="entry name" value="Transposase-like_Mu_C"/>
</dbReference>
<dbReference type="Pfam" id="PF09299">
    <property type="entry name" value="Mu-transpos_C"/>
    <property type="match status" value="1"/>
</dbReference>
<dbReference type="InterPro" id="IPR036397">
    <property type="entry name" value="RNaseH_sf"/>
</dbReference>
<dbReference type="PROSITE" id="PS50994">
    <property type="entry name" value="INTEGRASE"/>
    <property type="match status" value="1"/>
</dbReference>
<accession>A0A6V8MGJ5</accession>
<evidence type="ECO:0000313" key="4">
    <source>
        <dbReference type="Proteomes" id="UP000556026"/>
    </source>
</evidence>
<feature type="domain" description="Integrase catalytic" evidence="2">
    <location>
        <begin position="179"/>
        <end position="382"/>
    </location>
</feature>
<dbReference type="Gene3D" id="1.10.10.60">
    <property type="entry name" value="Homeodomain-like"/>
    <property type="match status" value="1"/>
</dbReference>
<keyword evidence="4" id="KW-1185">Reference proteome</keyword>
<protein>
    <submittedName>
        <fullName evidence="3">Transposase</fullName>
    </submittedName>
</protein>
<evidence type="ECO:0000256" key="1">
    <source>
        <dbReference type="SAM" id="MobiDB-lite"/>
    </source>
</evidence>
<organism evidence="3 4">
    <name type="scientific">Geomonas silvestris</name>
    <dbReference type="NCBI Taxonomy" id="2740184"/>
    <lineage>
        <taxon>Bacteria</taxon>
        <taxon>Pseudomonadati</taxon>
        <taxon>Thermodesulfobacteriota</taxon>
        <taxon>Desulfuromonadia</taxon>
        <taxon>Geobacterales</taxon>
        <taxon>Geobacteraceae</taxon>
        <taxon>Geomonas</taxon>
    </lineage>
</organism>
<comment type="caution">
    <text evidence="3">The sequence shown here is derived from an EMBL/GenBank/DDBJ whole genome shotgun (WGS) entry which is preliminary data.</text>
</comment>
<evidence type="ECO:0000259" key="2">
    <source>
        <dbReference type="PROSITE" id="PS50994"/>
    </source>
</evidence>
<gene>
    <name evidence="3" type="ORF">GMST_14330</name>
</gene>
<sequence>MIADMRSIDQDGIALCSEDLAEIADADWRIAEERFAAIKPLIHMPQHSRQEVEQRANEVGINTATLYRWLKRYKAYGDVSALIPFKRGWKSGKHRLPAFADKVISEVITDYYLTPQRPKVQKVIIEVQRRCQQRLIEVPSPSTIRNRLGKLSEREILRGRGFRERAINKFQPAPGSFPNANFPLAVVQIDHTPADIILVDDIFRKPIGRPWITLAIDVCTRIVTGYYLSFDPPSETSVAMCVSHSMLPKEDWLALHKVDADWPVWGIPQKIFVDNGPDFRSNNFERSCLTYGITLEFRPVKTPRYGGHIERMLGTLLREIHDLPGTTFSSLKERSDYDSEKHAALTKSEFEEWLVTLICKVYHQRMHSGIGMSPLRKWEVGIFGNGDLHGIGIPPRPQDRLTVLLDFLPAFRRTVQTFGVTIDDISYYADALRPWINASAPDNPAKKRELVFRRDPRDISAIWFFDPDLKHYSKIPFADQSMPSMSIWEYKQAREKLKREGVKSVNQHQILLAITELRSKVDAAQEKTKKARRQAQRRKEHEKNISPATPVLAVAPVQNATNSMTTLSDLGDDFNPFGDVE</sequence>
<dbReference type="Proteomes" id="UP000556026">
    <property type="component" value="Unassembled WGS sequence"/>
</dbReference>